<dbReference type="Proteomes" id="UP000789901">
    <property type="component" value="Unassembled WGS sequence"/>
</dbReference>
<organism evidence="1 2">
    <name type="scientific">Gigaspora margarita</name>
    <dbReference type="NCBI Taxonomy" id="4874"/>
    <lineage>
        <taxon>Eukaryota</taxon>
        <taxon>Fungi</taxon>
        <taxon>Fungi incertae sedis</taxon>
        <taxon>Mucoromycota</taxon>
        <taxon>Glomeromycotina</taxon>
        <taxon>Glomeromycetes</taxon>
        <taxon>Diversisporales</taxon>
        <taxon>Gigasporaceae</taxon>
        <taxon>Gigaspora</taxon>
    </lineage>
</organism>
<evidence type="ECO:0000313" key="1">
    <source>
        <dbReference type="EMBL" id="CAG8706828.1"/>
    </source>
</evidence>
<accession>A0ABN7UZP9</accession>
<dbReference type="EMBL" id="CAJVQB010007648">
    <property type="protein sequence ID" value="CAG8706828.1"/>
    <property type="molecule type" value="Genomic_DNA"/>
</dbReference>
<gene>
    <name evidence="1" type="ORF">GMARGA_LOCUS12496</name>
</gene>
<reference evidence="1 2" key="1">
    <citation type="submission" date="2021-06" db="EMBL/GenBank/DDBJ databases">
        <authorList>
            <person name="Kallberg Y."/>
            <person name="Tangrot J."/>
            <person name="Rosling A."/>
        </authorList>
    </citation>
    <scope>NUCLEOTIDE SEQUENCE [LARGE SCALE GENOMIC DNA]</scope>
    <source>
        <strain evidence="1 2">120-4 pot B 10/14</strain>
    </source>
</reference>
<name>A0ABN7UZP9_GIGMA</name>
<protein>
    <submittedName>
        <fullName evidence="1">14046_t:CDS:1</fullName>
    </submittedName>
</protein>
<dbReference type="Gene3D" id="3.60.10.10">
    <property type="entry name" value="Endonuclease/exonuclease/phosphatase"/>
    <property type="match status" value="1"/>
</dbReference>
<keyword evidence="2" id="KW-1185">Reference proteome</keyword>
<feature type="non-terminal residue" evidence="1">
    <location>
        <position position="1"/>
    </location>
</feature>
<comment type="caution">
    <text evidence="1">The sequence shown here is derived from an EMBL/GenBank/DDBJ whole genome shotgun (WGS) entry which is preliminary data.</text>
</comment>
<proteinExistence type="predicted"/>
<dbReference type="SUPFAM" id="SSF56219">
    <property type="entry name" value="DNase I-like"/>
    <property type="match status" value="1"/>
</dbReference>
<evidence type="ECO:0000313" key="2">
    <source>
        <dbReference type="Proteomes" id="UP000789901"/>
    </source>
</evidence>
<dbReference type="InterPro" id="IPR036691">
    <property type="entry name" value="Endo/exonu/phosph_ase_sf"/>
</dbReference>
<sequence>STSTNITQNPINRQTTLLLTQPTNINPFNFNDNQSLKIITHNVQGINTKLKFQLWLEKATELGAHIMSMTETKLPESTTPRSSLFNPLYTIFMANNNTSTGTVRENGEKLNKQWHNWNNIIKRTANTMILFTFSSPRKFHAYNLTMTKLYRALKIRDKYINRQNQKINQYRYPTITPGCLRCKHISK</sequence>